<proteinExistence type="predicted"/>
<comment type="caution">
    <text evidence="1">The sequence shown here is derived from an EMBL/GenBank/DDBJ whole genome shotgun (WGS) entry which is preliminary data.</text>
</comment>
<reference evidence="1" key="1">
    <citation type="submission" date="2021-06" db="EMBL/GenBank/DDBJ databases">
        <authorList>
            <person name="Kallberg Y."/>
            <person name="Tangrot J."/>
            <person name="Rosling A."/>
        </authorList>
    </citation>
    <scope>NUCLEOTIDE SEQUENCE</scope>
    <source>
        <strain evidence="1">IL203A</strain>
    </source>
</reference>
<feature type="non-terminal residue" evidence="1">
    <location>
        <position position="1"/>
    </location>
</feature>
<evidence type="ECO:0000313" key="2">
    <source>
        <dbReference type="Proteomes" id="UP000789702"/>
    </source>
</evidence>
<dbReference type="Proteomes" id="UP000789702">
    <property type="component" value="Unassembled WGS sequence"/>
</dbReference>
<organism evidence="1 2">
    <name type="scientific">Dentiscutata heterogama</name>
    <dbReference type="NCBI Taxonomy" id="1316150"/>
    <lineage>
        <taxon>Eukaryota</taxon>
        <taxon>Fungi</taxon>
        <taxon>Fungi incertae sedis</taxon>
        <taxon>Mucoromycota</taxon>
        <taxon>Glomeromycotina</taxon>
        <taxon>Glomeromycetes</taxon>
        <taxon>Diversisporales</taxon>
        <taxon>Gigasporaceae</taxon>
        <taxon>Dentiscutata</taxon>
    </lineage>
</organism>
<gene>
    <name evidence="1" type="ORF">DHETER_LOCUS10454</name>
</gene>
<feature type="non-terminal residue" evidence="1">
    <location>
        <position position="249"/>
    </location>
</feature>
<evidence type="ECO:0000313" key="1">
    <source>
        <dbReference type="EMBL" id="CAG8676989.1"/>
    </source>
</evidence>
<name>A0ACA9NVD5_9GLOM</name>
<sequence>VNEDSKSFDDEQLNEVSKFFNNKKVNEDSKSFNNKEDSKSFDDEMNENSKSFDDEEINEDSKSFDSSFDDEENNEDSKSFDNEKLNENWVSTNQELIKNSFAYNEDREKYSNNDLKTDNIEFVYKNSFLDKEENVIKGTNSNYFEYIKSNYNKNNNKLANNKYEEYPKSEDNGVVIDEYERDPDNKDINMDDFEHEISNYDKRPSEKNPIMKSKYSIQWVVLRNSDITNSSEVMIYLNKIGREFHLTKP</sequence>
<accession>A0ACA9NVD5</accession>
<dbReference type="EMBL" id="CAJVPU010020509">
    <property type="protein sequence ID" value="CAG8676989.1"/>
    <property type="molecule type" value="Genomic_DNA"/>
</dbReference>
<protein>
    <submittedName>
        <fullName evidence="1">10101_t:CDS:1</fullName>
    </submittedName>
</protein>
<keyword evidence="2" id="KW-1185">Reference proteome</keyword>